<dbReference type="EMBL" id="JALDYZ010000002">
    <property type="protein sequence ID" value="MDI7921428.1"/>
    <property type="molecule type" value="Genomic_DNA"/>
</dbReference>
<evidence type="ECO:0000313" key="1">
    <source>
        <dbReference type="EMBL" id="MDI7921428.1"/>
    </source>
</evidence>
<name>A0AAE3QCN6_9HYPH</name>
<dbReference type="Proteomes" id="UP001161580">
    <property type="component" value="Unassembled WGS sequence"/>
</dbReference>
<organism evidence="1 2">
    <name type="scientific">Ferirhizobium litorale</name>
    <dbReference type="NCBI Taxonomy" id="2927786"/>
    <lineage>
        <taxon>Bacteria</taxon>
        <taxon>Pseudomonadati</taxon>
        <taxon>Pseudomonadota</taxon>
        <taxon>Alphaproteobacteria</taxon>
        <taxon>Hyphomicrobiales</taxon>
        <taxon>Rhizobiaceae</taxon>
        <taxon>Ferirhizobium</taxon>
    </lineage>
</organism>
<dbReference type="Gene3D" id="3.40.1530.20">
    <property type="entry name" value="Protein of unknown function (DUF1491)"/>
    <property type="match status" value="1"/>
</dbReference>
<dbReference type="InterPro" id="IPR009964">
    <property type="entry name" value="DUF1491"/>
</dbReference>
<sequence>MRIRTEIFVSALNRRVFAQGGFAAVEHKGADSSGAIFIRQRFRDGSESLFAPAPQSFFDEGDSDGRLFERLLDRAAPGEVAERLQRELKFDPDLWIVEFELDEIGDLLPIAVPDGE</sequence>
<proteinExistence type="predicted"/>
<protein>
    <submittedName>
        <fullName evidence="1">DUF1491 family protein</fullName>
    </submittedName>
</protein>
<dbReference type="Pfam" id="PF07372">
    <property type="entry name" value="DUF1491"/>
    <property type="match status" value="1"/>
</dbReference>
<keyword evidence="2" id="KW-1185">Reference proteome</keyword>
<dbReference type="AlphaFoldDB" id="A0AAE3QCN6"/>
<gene>
    <name evidence="1" type="ORF">MRS75_04935</name>
</gene>
<accession>A0AAE3QCN6</accession>
<comment type="caution">
    <text evidence="1">The sequence shown here is derived from an EMBL/GenBank/DDBJ whole genome shotgun (WGS) entry which is preliminary data.</text>
</comment>
<evidence type="ECO:0000313" key="2">
    <source>
        <dbReference type="Proteomes" id="UP001161580"/>
    </source>
</evidence>
<dbReference type="RefSeq" id="WP_311785601.1">
    <property type="nucleotide sequence ID" value="NZ_JALDYY010000002.1"/>
</dbReference>
<reference evidence="1" key="1">
    <citation type="submission" date="2022-03" db="EMBL/GenBank/DDBJ databases">
        <title>Fererhizobium litorale gen. nov., sp. nov., isolated from sandy sediments of the Sea of Japan seashore.</title>
        <authorList>
            <person name="Romanenko L."/>
            <person name="Kurilenko V."/>
            <person name="Otstavnykh N."/>
            <person name="Svetashev V."/>
            <person name="Tekutyeva L."/>
            <person name="Isaeva M."/>
            <person name="Mikhailov V."/>
        </authorList>
    </citation>
    <scope>NUCLEOTIDE SEQUENCE</scope>
    <source>
        <strain evidence="1">KMM 9576</strain>
    </source>
</reference>